<dbReference type="EMBL" id="JBHSQS010000004">
    <property type="protein sequence ID" value="MFC5923306.1"/>
    <property type="molecule type" value="Genomic_DNA"/>
</dbReference>
<protein>
    <submittedName>
        <fullName evidence="2">Uncharacterized protein</fullName>
    </submittedName>
</protein>
<keyword evidence="3" id="KW-1185">Reference proteome</keyword>
<dbReference type="Proteomes" id="UP001596226">
    <property type="component" value="Unassembled WGS sequence"/>
</dbReference>
<name>A0ABW1H4M7_9ACTN</name>
<keyword evidence="1" id="KW-0812">Transmembrane</keyword>
<accession>A0ABW1H4M7</accession>
<gene>
    <name evidence="2" type="ORF">ACFQGL_08120</name>
</gene>
<keyword evidence="1" id="KW-0472">Membrane</keyword>
<sequence>MVNEFLDPPAERDLPSGTAGAMRAHLLRVVGRRPARVPAVRTALVAAVLLVVVSGVAAVLGDRPDGSGVQVLAMGSAELSPTLSDAAEQCLRWNTPGRGSGLEEGFPHVSLSLADLAVAIERDDRALVLFMNDVGFSTCDLQFDAGDGEPSGGSATDRWPHGEWLPGPVQRLLLTSTEADGGDVNVSGRVSERVERLVLDHGDGHKTEARLAGGAFGLMTTGGRLKADDAPELVSYDAGGAEIDRRPLFQAEDQLAQCYATPDGTRIYGKPTDHCLPVEQWKR</sequence>
<evidence type="ECO:0000256" key="1">
    <source>
        <dbReference type="SAM" id="Phobius"/>
    </source>
</evidence>
<feature type="transmembrane region" description="Helical" evidence="1">
    <location>
        <begin position="42"/>
        <end position="61"/>
    </location>
</feature>
<proteinExistence type="predicted"/>
<evidence type="ECO:0000313" key="3">
    <source>
        <dbReference type="Proteomes" id="UP001596226"/>
    </source>
</evidence>
<dbReference type="RefSeq" id="WP_377507773.1">
    <property type="nucleotide sequence ID" value="NZ_JBHSQS010000004.1"/>
</dbReference>
<comment type="caution">
    <text evidence="2">The sequence shown here is derived from an EMBL/GenBank/DDBJ whole genome shotgun (WGS) entry which is preliminary data.</text>
</comment>
<keyword evidence="1" id="KW-1133">Transmembrane helix</keyword>
<organism evidence="2 3">
    <name type="scientific">Micromonospora vulcania</name>
    <dbReference type="NCBI Taxonomy" id="1441873"/>
    <lineage>
        <taxon>Bacteria</taxon>
        <taxon>Bacillati</taxon>
        <taxon>Actinomycetota</taxon>
        <taxon>Actinomycetes</taxon>
        <taxon>Micromonosporales</taxon>
        <taxon>Micromonosporaceae</taxon>
        <taxon>Micromonospora</taxon>
    </lineage>
</organism>
<reference evidence="3" key="1">
    <citation type="journal article" date="2019" name="Int. J. Syst. Evol. Microbiol.">
        <title>The Global Catalogue of Microorganisms (GCM) 10K type strain sequencing project: providing services to taxonomists for standard genome sequencing and annotation.</title>
        <authorList>
            <consortium name="The Broad Institute Genomics Platform"/>
            <consortium name="The Broad Institute Genome Sequencing Center for Infectious Disease"/>
            <person name="Wu L."/>
            <person name="Ma J."/>
        </authorList>
    </citation>
    <scope>NUCLEOTIDE SEQUENCE [LARGE SCALE GENOMIC DNA]</scope>
    <source>
        <strain evidence="3">CGMCC 4.7144</strain>
    </source>
</reference>
<evidence type="ECO:0000313" key="2">
    <source>
        <dbReference type="EMBL" id="MFC5923306.1"/>
    </source>
</evidence>